<feature type="domain" description="Mce/MlaD" evidence="1">
    <location>
        <begin position="47"/>
        <end position="121"/>
    </location>
</feature>
<evidence type="ECO:0000313" key="3">
    <source>
        <dbReference type="Proteomes" id="UP000035034"/>
    </source>
</evidence>
<dbReference type="eggNOG" id="COG1463">
    <property type="taxonomic scope" value="Bacteria"/>
</dbReference>
<dbReference type="EMBL" id="BAEH01000095">
    <property type="protein sequence ID" value="GAB19808.1"/>
    <property type="molecule type" value="Genomic_DNA"/>
</dbReference>
<sequence>MPIVTMLPGMPTSLRRARLAGLGVFAVAALICAAIAVWPHSDRGQVHLTIRTAQVADGLRAGATVVADGVSIGQVTTIVRDGKTIDIGLSLDVDQVAGLTDQLTVSFSPTNMWGITGIALTKSALGQRIQSGTLIDLSRSSDEVPDNSLTVLLDKVSPLLGIVSSASSSLALDRLTRQLTAFTPLLTAALQVGIDVGSAHTHLRTVLRSQTALIGPAMEWGSALLGVLDDMRTNERLATAAARARFDRAMNYLQHELVPSVPPVFSTLHNRFDGYFPQLTPLLTALGDTIDDPDRTGDDLGRLLDRLSRTFDKRGDRTVLDIRVRLASVPAALSTVENYGRGGGQ</sequence>
<dbReference type="PANTHER" id="PTHR33371:SF4">
    <property type="entry name" value="INTERMEMBRANE PHOSPHOLIPID TRANSPORT SYSTEM BINDING PROTEIN MLAD"/>
    <property type="match status" value="1"/>
</dbReference>
<dbReference type="PANTHER" id="PTHR33371">
    <property type="entry name" value="INTERMEMBRANE PHOSPHOLIPID TRANSPORT SYSTEM BINDING PROTEIN MLAD-RELATED"/>
    <property type="match status" value="1"/>
</dbReference>
<reference evidence="2 3" key="1">
    <citation type="submission" date="2011-12" db="EMBL/GenBank/DDBJ databases">
        <title>Whole genome shotgun sequence of Gordonia effusa NBRC 100432.</title>
        <authorList>
            <person name="Yoshida I."/>
            <person name="Takarada H."/>
            <person name="Hosoyama A."/>
            <person name="Tsuchikane K."/>
            <person name="Katsumata H."/>
            <person name="Yamazaki S."/>
            <person name="Fujita N."/>
        </authorList>
    </citation>
    <scope>NUCLEOTIDE SEQUENCE [LARGE SCALE GENOMIC DNA]</scope>
    <source>
        <strain evidence="2 3">NBRC 100432</strain>
    </source>
</reference>
<dbReference type="InterPro" id="IPR052336">
    <property type="entry name" value="MlaD_Phospholipid_Transporter"/>
</dbReference>
<dbReference type="STRING" id="1077974.GOEFS_095_00430"/>
<dbReference type="OrthoDB" id="4367361at2"/>
<dbReference type="InterPro" id="IPR003399">
    <property type="entry name" value="Mce/MlaD"/>
</dbReference>
<accession>H0R407</accession>
<comment type="caution">
    <text evidence="2">The sequence shown here is derived from an EMBL/GenBank/DDBJ whole genome shotgun (WGS) entry which is preliminary data.</text>
</comment>
<dbReference type="Pfam" id="PF02470">
    <property type="entry name" value="MlaD"/>
    <property type="match status" value="1"/>
</dbReference>
<keyword evidence="3" id="KW-1185">Reference proteome</keyword>
<protein>
    <submittedName>
        <fullName evidence="2">Mce family protein</fullName>
    </submittedName>
</protein>
<organism evidence="2 3">
    <name type="scientific">Gordonia effusa NBRC 100432</name>
    <dbReference type="NCBI Taxonomy" id="1077974"/>
    <lineage>
        <taxon>Bacteria</taxon>
        <taxon>Bacillati</taxon>
        <taxon>Actinomycetota</taxon>
        <taxon>Actinomycetes</taxon>
        <taxon>Mycobacteriales</taxon>
        <taxon>Gordoniaceae</taxon>
        <taxon>Gordonia</taxon>
    </lineage>
</organism>
<evidence type="ECO:0000259" key="1">
    <source>
        <dbReference type="Pfam" id="PF02470"/>
    </source>
</evidence>
<evidence type="ECO:0000313" key="2">
    <source>
        <dbReference type="EMBL" id="GAB19808.1"/>
    </source>
</evidence>
<dbReference type="Proteomes" id="UP000035034">
    <property type="component" value="Unassembled WGS sequence"/>
</dbReference>
<dbReference type="AlphaFoldDB" id="H0R407"/>
<gene>
    <name evidence="2" type="primary">mceA</name>
    <name evidence="2" type="ORF">GOEFS_095_00430</name>
</gene>
<proteinExistence type="predicted"/>
<dbReference type="RefSeq" id="WP_007319143.1">
    <property type="nucleotide sequence ID" value="NZ_BAEH01000095.1"/>
</dbReference>
<name>H0R407_9ACTN</name>